<keyword evidence="2" id="KW-1185">Reference proteome</keyword>
<organism evidence="1 2">
    <name type="scientific">Paspalum notatum var. saurae</name>
    <dbReference type="NCBI Taxonomy" id="547442"/>
    <lineage>
        <taxon>Eukaryota</taxon>
        <taxon>Viridiplantae</taxon>
        <taxon>Streptophyta</taxon>
        <taxon>Embryophyta</taxon>
        <taxon>Tracheophyta</taxon>
        <taxon>Spermatophyta</taxon>
        <taxon>Magnoliopsida</taxon>
        <taxon>Liliopsida</taxon>
        <taxon>Poales</taxon>
        <taxon>Poaceae</taxon>
        <taxon>PACMAD clade</taxon>
        <taxon>Panicoideae</taxon>
        <taxon>Andropogonodae</taxon>
        <taxon>Paspaleae</taxon>
        <taxon>Paspalinae</taxon>
        <taxon>Paspalum</taxon>
    </lineage>
</organism>
<sequence length="114" mass="12543">MPCSNGEILPLIFVPVNSSCHAQNTLICNVEVGDDFRDGDGNPNRGDIPCHGSTAPLLPTERSRVCRKLEDDVDRHGYALTRHQLVPASNPFLPQALATITLLAILPPPYYYFN</sequence>
<evidence type="ECO:0000313" key="2">
    <source>
        <dbReference type="Proteomes" id="UP001341281"/>
    </source>
</evidence>
<dbReference type="Proteomes" id="UP001341281">
    <property type="component" value="Chromosome 01"/>
</dbReference>
<reference evidence="1 2" key="1">
    <citation type="submission" date="2024-02" db="EMBL/GenBank/DDBJ databases">
        <title>High-quality chromosome-scale genome assembly of Pensacola bahiagrass (Paspalum notatum Flugge var. saurae).</title>
        <authorList>
            <person name="Vega J.M."/>
            <person name="Podio M."/>
            <person name="Orjuela J."/>
            <person name="Siena L.A."/>
            <person name="Pessino S.C."/>
            <person name="Combes M.C."/>
            <person name="Mariac C."/>
            <person name="Albertini E."/>
            <person name="Pupilli F."/>
            <person name="Ortiz J.P.A."/>
            <person name="Leblanc O."/>
        </authorList>
    </citation>
    <scope>NUCLEOTIDE SEQUENCE [LARGE SCALE GENOMIC DNA]</scope>
    <source>
        <strain evidence="1">R1</strain>
        <tissue evidence="1">Leaf</tissue>
    </source>
</reference>
<dbReference type="EMBL" id="CP144745">
    <property type="protein sequence ID" value="WVZ53726.1"/>
    <property type="molecule type" value="Genomic_DNA"/>
</dbReference>
<accession>A0AAQ3PP34</accession>
<proteinExistence type="predicted"/>
<dbReference type="AlphaFoldDB" id="A0AAQ3PP34"/>
<name>A0AAQ3PP34_PASNO</name>
<gene>
    <name evidence="1" type="ORF">U9M48_004631</name>
</gene>
<protein>
    <submittedName>
        <fullName evidence="1">Uncharacterized protein</fullName>
    </submittedName>
</protein>
<evidence type="ECO:0000313" key="1">
    <source>
        <dbReference type="EMBL" id="WVZ53726.1"/>
    </source>
</evidence>